<reference evidence="3 4" key="1">
    <citation type="journal article" date="2013" name="Nature">
        <title>Anaerobic oxidation of methane coupled to nitrate reduction in a novel archaeal lineage.</title>
        <authorList>
            <person name="Haroon M.F."/>
            <person name="Hu S."/>
            <person name="Shi Y."/>
            <person name="Imelfort M."/>
            <person name="Keller J."/>
            <person name="Hugenholtz P."/>
            <person name="Yuan Z."/>
            <person name="Tyson G.W."/>
        </authorList>
    </citation>
    <scope>NUCLEOTIDE SEQUENCE [LARGE SCALE GENOMIC DNA]</scope>
    <source>
        <strain evidence="3 4">ANME-2d</strain>
    </source>
</reference>
<dbReference type="InterPro" id="IPR019476">
    <property type="entry name" value="T4SS_TraD_DNA-bd"/>
</dbReference>
<dbReference type="RefSeq" id="WP_052369009.1">
    <property type="nucleotide sequence ID" value="NZ_JMIY01000009.1"/>
</dbReference>
<dbReference type="PANTHER" id="PTHR30121:SF6">
    <property type="entry name" value="SLR6007 PROTEIN"/>
    <property type="match status" value="1"/>
</dbReference>
<dbReference type="OrthoDB" id="298135at2157"/>
<dbReference type="InterPro" id="IPR027417">
    <property type="entry name" value="P-loop_NTPase"/>
</dbReference>
<gene>
    <name evidence="3" type="ORF">ANME2D_03413</name>
</gene>
<keyword evidence="4" id="KW-1185">Reference proteome</keyword>
<dbReference type="Proteomes" id="UP000027153">
    <property type="component" value="Unassembled WGS sequence"/>
</dbReference>
<dbReference type="InterPro" id="IPR051162">
    <property type="entry name" value="T4SS_component"/>
</dbReference>
<evidence type="ECO:0000256" key="1">
    <source>
        <dbReference type="SAM" id="MobiDB-lite"/>
    </source>
</evidence>
<name>A0A062UYM4_9EURY</name>
<dbReference type="Gene3D" id="3.40.50.300">
    <property type="entry name" value="P-loop containing nucleotide triphosphate hydrolases"/>
    <property type="match status" value="2"/>
</dbReference>
<sequence length="757" mass="87453">MWLLDWLRGNKKEEAETILEEEETEVIPEEDALDLGWYWSESKDELQMAKIREKDRRTHLYVVGASGAGKSKFLEFLIRQDILNQKGFGLIDPHGDLVEEIKGFLALYLSKEETEERIVYVDPANEGYTIAFNPLEKTEGISSSEISAELIEAFKKIWHDSWGARMEDLLRNTMIALIEAELTLVDLPRFLTDEDFRLNTLEKVKHPITKQYFQRFNNLSPKTRDEWMESTLNKVNAFLSDDRLREMFSFKRSSFSLREVMDNSRILLLKLDRGRLKENADLIGSLFMTKIKLAAFSRSGVPKEQRTRFYLYIDEFQNFATKTFIELLSEARKYGLSLVLAHQNLSQLPEDLQDSILTNCGIQACFRISRKDAETMAKEFFETTGTEIKHFSISPESSKAQFYSYQEEWEWNFQELQSLPNRFFYVKHKIEGGIIPLQTDNIVPGHELAEVNKVTYDEILADYHFGLKYLKPRGKPQLEEAKEKGKKPQSEETAEPKEEIPQSETSHELKKSRTLEEITASLTHLEKAMLWAIGTGNYLASDIYEAANKKLKSLGASTSNYSEFKKKFYELSKLPPEGKGLVEFVKRGKSSCYWLSQWGEMAFAEKFSVPSDRAINELGGGGKLGKAVSLEIIKNWLEPEGYKVRKEDGIDTDLNLSKRGYTDLVAEKDGQILRIEIEHRTTKEQIEKNIRKNLEYSDILYEIASDGIAKKKLIQVALKTMFRLRKEKPNKDLVVKIATIDELKKSGFKDWFEVGNR</sequence>
<dbReference type="EMBL" id="JMIY01000009">
    <property type="protein sequence ID" value="KCZ70297.1"/>
    <property type="molecule type" value="Genomic_DNA"/>
</dbReference>
<protein>
    <submittedName>
        <fullName evidence="3">Type IV secretory pathway, VirD4 component</fullName>
    </submittedName>
</protein>
<proteinExistence type="predicted"/>
<evidence type="ECO:0000259" key="2">
    <source>
        <dbReference type="Pfam" id="PF10412"/>
    </source>
</evidence>
<dbReference type="Pfam" id="PF10412">
    <property type="entry name" value="TrwB_AAD_bind"/>
    <property type="match status" value="1"/>
</dbReference>
<feature type="region of interest" description="Disordered" evidence="1">
    <location>
        <begin position="477"/>
        <end position="512"/>
    </location>
</feature>
<evidence type="ECO:0000313" key="4">
    <source>
        <dbReference type="Proteomes" id="UP000027153"/>
    </source>
</evidence>
<dbReference type="PANTHER" id="PTHR30121">
    <property type="entry name" value="UNCHARACTERIZED PROTEIN YJGR-RELATED"/>
    <property type="match status" value="1"/>
</dbReference>
<dbReference type="CDD" id="cd01127">
    <property type="entry name" value="TrwB_TraG_TraD_VirD4"/>
    <property type="match status" value="1"/>
</dbReference>
<dbReference type="AlphaFoldDB" id="A0A062UYM4"/>
<dbReference type="SUPFAM" id="SSF52540">
    <property type="entry name" value="P-loop containing nucleoside triphosphate hydrolases"/>
    <property type="match status" value="1"/>
</dbReference>
<comment type="caution">
    <text evidence="3">The sequence shown here is derived from an EMBL/GenBank/DDBJ whole genome shotgun (WGS) entry which is preliminary data.</text>
</comment>
<organism evidence="3 4">
    <name type="scientific">Candidatus Methanoperedens nitratireducens</name>
    <dbReference type="NCBI Taxonomy" id="1392998"/>
    <lineage>
        <taxon>Archaea</taxon>
        <taxon>Methanobacteriati</taxon>
        <taxon>Methanobacteriota</taxon>
        <taxon>Stenosarchaea group</taxon>
        <taxon>Methanomicrobia</taxon>
        <taxon>Methanosarcinales</taxon>
        <taxon>ANME-2 cluster</taxon>
        <taxon>Candidatus Methanoperedentaceae</taxon>
        <taxon>Candidatus Methanoperedens</taxon>
    </lineage>
</organism>
<feature type="domain" description="Type IV secretion system coupling protein TraD DNA-binding" evidence="2">
    <location>
        <begin position="54"/>
        <end position="378"/>
    </location>
</feature>
<evidence type="ECO:0000313" key="3">
    <source>
        <dbReference type="EMBL" id="KCZ70297.1"/>
    </source>
</evidence>
<accession>A0A062UYM4</accession>